<reference evidence="2" key="2">
    <citation type="journal article" date="2023" name="IMA Fungus">
        <title>Comparative genomic study of the Penicillium genus elucidates a diverse pangenome and 15 lateral gene transfer events.</title>
        <authorList>
            <person name="Petersen C."/>
            <person name="Sorensen T."/>
            <person name="Nielsen M.R."/>
            <person name="Sondergaard T.E."/>
            <person name="Sorensen J.L."/>
            <person name="Fitzpatrick D.A."/>
            <person name="Frisvad J.C."/>
            <person name="Nielsen K.L."/>
        </authorList>
    </citation>
    <scope>NUCLEOTIDE SEQUENCE</scope>
    <source>
        <strain evidence="2">IBT 35673</strain>
    </source>
</reference>
<protein>
    <submittedName>
        <fullName evidence="2">Serine-rich protein</fullName>
    </submittedName>
</protein>
<sequence>MSSFLRLRTMSKSMPLSMRRTPLLRTYATKNDGNDSQTTHQQDSPNHPIPSNKAHPTLRDGNQSPLADQDGNLKDDLPADVKKHNEEMEERYDKPYNHTGDQGETEPSFKSKN</sequence>
<comment type="caution">
    <text evidence="2">The sequence shown here is derived from an EMBL/GenBank/DDBJ whole genome shotgun (WGS) entry which is preliminary data.</text>
</comment>
<gene>
    <name evidence="2" type="ORF">N7452_004333</name>
</gene>
<reference evidence="2" key="1">
    <citation type="submission" date="2022-12" db="EMBL/GenBank/DDBJ databases">
        <authorList>
            <person name="Petersen C."/>
        </authorList>
    </citation>
    <scope>NUCLEOTIDE SEQUENCE</scope>
    <source>
        <strain evidence="2">IBT 35673</strain>
    </source>
</reference>
<feature type="region of interest" description="Disordered" evidence="1">
    <location>
        <begin position="1"/>
        <end position="113"/>
    </location>
</feature>
<feature type="compositionally biased region" description="Basic and acidic residues" evidence="1">
    <location>
        <begin position="71"/>
        <end position="96"/>
    </location>
</feature>
<dbReference type="EMBL" id="JAPZBQ010000003">
    <property type="protein sequence ID" value="KAJ5337605.1"/>
    <property type="molecule type" value="Genomic_DNA"/>
</dbReference>
<dbReference type="OrthoDB" id="5334244at2759"/>
<evidence type="ECO:0000313" key="3">
    <source>
        <dbReference type="Proteomes" id="UP001147695"/>
    </source>
</evidence>
<proteinExistence type="predicted"/>
<dbReference type="Proteomes" id="UP001147695">
    <property type="component" value="Unassembled WGS sequence"/>
</dbReference>
<feature type="compositionally biased region" description="Polar residues" evidence="1">
    <location>
        <begin position="28"/>
        <end position="45"/>
    </location>
</feature>
<dbReference type="AlphaFoldDB" id="A0A9W9QGR1"/>
<organism evidence="2 3">
    <name type="scientific">Penicillium brevicompactum</name>
    <dbReference type="NCBI Taxonomy" id="5074"/>
    <lineage>
        <taxon>Eukaryota</taxon>
        <taxon>Fungi</taxon>
        <taxon>Dikarya</taxon>
        <taxon>Ascomycota</taxon>
        <taxon>Pezizomycotina</taxon>
        <taxon>Eurotiomycetes</taxon>
        <taxon>Eurotiomycetidae</taxon>
        <taxon>Eurotiales</taxon>
        <taxon>Aspergillaceae</taxon>
        <taxon>Penicillium</taxon>
    </lineage>
</organism>
<evidence type="ECO:0000256" key="1">
    <source>
        <dbReference type="SAM" id="MobiDB-lite"/>
    </source>
</evidence>
<evidence type="ECO:0000313" key="2">
    <source>
        <dbReference type="EMBL" id="KAJ5337605.1"/>
    </source>
</evidence>
<accession>A0A9W9QGR1</accession>
<name>A0A9W9QGR1_PENBR</name>